<evidence type="ECO:0000259" key="9">
    <source>
        <dbReference type="Pfam" id="PF00707"/>
    </source>
</evidence>
<dbReference type="SUPFAM" id="SSF55200">
    <property type="entry name" value="Translation initiation factor IF3, C-terminal domain"/>
    <property type="match status" value="1"/>
</dbReference>
<dbReference type="Gene3D" id="3.30.110.10">
    <property type="entry name" value="Translation initiation factor 3 (IF-3), C-terminal domain"/>
    <property type="match status" value="1"/>
</dbReference>
<dbReference type="HOGENOM" id="CLU_054919_3_2_12"/>
<proteinExistence type="inferred from homology"/>
<comment type="subcellular location">
    <subcellularLocation>
        <location evidence="5 7">Cytoplasm</location>
    </subcellularLocation>
</comment>
<dbReference type="InterPro" id="IPR019813">
    <property type="entry name" value="Translation_initiation_fac3_CS"/>
</dbReference>
<dbReference type="GO" id="GO:0043022">
    <property type="term" value="F:ribosome binding"/>
    <property type="evidence" value="ECO:0007669"/>
    <property type="project" value="UniProtKB-ARBA"/>
</dbReference>
<dbReference type="RefSeq" id="WP_013739547.1">
    <property type="nucleotide sequence ID" value="NC_015436.1"/>
</dbReference>
<dbReference type="OrthoDB" id="9806014at2"/>
<evidence type="ECO:0000256" key="4">
    <source>
        <dbReference type="ARBA" id="ARBA00022917"/>
    </source>
</evidence>
<feature type="domain" description="Translation initiation factor 3 N-terminal" evidence="10">
    <location>
        <begin position="8"/>
        <end position="77"/>
    </location>
</feature>
<dbReference type="Gene3D" id="3.10.20.80">
    <property type="entry name" value="Translation initiation factor 3 (IF-3), N-terminal domain"/>
    <property type="match status" value="1"/>
</dbReference>
<comment type="function">
    <text evidence="5 7">IF-3 binds to the 30S ribosomal subunit and shifts the equilibrium between 70S ribosomes and their 50S and 30S subunits in favor of the free subunits, thus enhancing the availability of 30S subunits on which protein synthesis initiation begins.</text>
</comment>
<keyword evidence="3 5" id="KW-0396">Initiation factor</keyword>
<dbReference type="PANTHER" id="PTHR10938:SF0">
    <property type="entry name" value="TRANSLATION INITIATION FACTOR IF-3, MITOCHONDRIAL"/>
    <property type="match status" value="1"/>
</dbReference>
<accession>F4GIL7</accession>
<dbReference type="InterPro" id="IPR019815">
    <property type="entry name" value="Translation_initiation_fac_3_C"/>
</dbReference>
<keyword evidence="2 5" id="KW-0963">Cytoplasm</keyword>
<name>F4GIL7_PARC1</name>
<dbReference type="GO" id="GO:0032790">
    <property type="term" value="P:ribosome disassembly"/>
    <property type="evidence" value="ECO:0007669"/>
    <property type="project" value="TreeGrafter"/>
</dbReference>
<dbReference type="EMBL" id="CP002659">
    <property type="protein sequence ID" value="AEC02151.1"/>
    <property type="molecule type" value="Genomic_DNA"/>
</dbReference>
<feature type="domain" description="Translation initiation factor 3 C-terminal" evidence="9">
    <location>
        <begin position="85"/>
        <end position="171"/>
    </location>
</feature>
<evidence type="ECO:0000313" key="12">
    <source>
        <dbReference type="Proteomes" id="UP000007939"/>
    </source>
</evidence>
<keyword evidence="12" id="KW-1185">Reference proteome</keyword>
<dbReference type="AlphaFoldDB" id="F4GIL7"/>
<evidence type="ECO:0000256" key="1">
    <source>
        <dbReference type="ARBA" id="ARBA00005439"/>
    </source>
</evidence>
<evidence type="ECO:0000259" key="10">
    <source>
        <dbReference type="Pfam" id="PF05198"/>
    </source>
</evidence>
<dbReference type="Pfam" id="PF00707">
    <property type="entry name" value="IF3_C"/>
    <property type="match status" value="1"/>
</dbReference>
<protein>
    <recommendedName>
        <fullName evidence="5 6">Translation initiation factor IF-3</fullName>
    </recommendedName>
</protein>
<sequence length="195" mass="22031">MAIKELRINRKIRSREVFVIDADGTQRGVMNTYDAVQMAEDLGLDLVEVSPNANPPVCKILDFGKYRYEQEKRMREAKKNQTVTKIKEVRMQPKIEKHDMETKSRAITEFLGEGNKVKISVRFRGRELAHTELGKVVLDKILDVLGQNNVSYILERSAKMEGRMMSITVAPGKNTTASTKNTDAGENLASEDDAE</sequence>
<dbReference type="InterPro" id="IPR036788">
    <property type="entry name" value="T_IF-3_C_sf"/>
</dbReference>
<evidence type="ECO:0000256" key="2">
    <source>
        <dbReference type="ARBA" id="ARBA00022490"/>
    </source>
</evidence>
<evidence type="ECO:0000256" key="3">
    <source>
        <dbReference type="ARBA" id="ARBA00022540"/>
    </source>
</evidence>
<dbReference type="FunFam" id="3.30.110.10:FF:000001">
    <property type="entry name" value="Translation initiation factor IF-3"/>
    <property type="match status" value="1"/>
</dbReference>
<comment type="subunit">
    <text evidence="5 7">Monomer.</text>
</comment>
<feature type="region of interest" description="Disordered" evidence="8">
    <location>
        <begin position="170"/>
        <end position="195"/>
    </location>
</feature>
<evidence type="ECO:0000313" key="11">
    <source>
        <dbReference type="EMBL" id="AEC02151.1"/>
    </source>
</evidence>
<gene>
    <name evidence="5" type="primary">infC</name>
    <name evidence="11" type="ordered locus">Spico_0927</name>
</gene>
<comment type="similarity">
    <text evidence="1 5 7">Belongs to the IF-3 family.</text>
</comment>
<dbReference type="Proteomes" id="UP000007939">
    <property type="component" value="Chromosome"/>
</dbReference>
<evidence type="ECO:0000256" key="8">
    <source>
        <dbReference type="SAM" id="MobiDB-lite"/>
    </source>
</evidence>
<reference evidence="11 12" key="2">
    <citation type="journal article" date="2012" name="Stand. Genomic Sci.">
        <title>Complete genome sequence of the termite hindgut bacterium Spirochaeta coccoides type strain (SPN1(T)), reclassification in the genus Sphaerochaeta as Sphaerochaeta coccoides comb. nov. and emendations of the family Spirochaetaceae and the genus Sphaerochaeta.</title>
        <authorList>
            <person name="Abt B."/>
            <person name="Han C."/>
            <person name="Scheuner C."/>
            <person name="Lu M."/>
            <person name="Lapidus A."/>
            <person name="Nolan M."/>
            <person name="Lucas S."/>
            <person name="Hammon N."/>
            <person name="Deshpande S."/>
            <person name="Cheng J.F."/>
            <person name="Tapia R."/>
            <person name="Goodwin L.A."/>
            <person name="Pitluck S."/>
            <person name="Liolios K."/>
            <person name="Pagani I."/>
            <person name="Ivanova N."/>
            <person name="Mavromatis K."/>
            <person name="Mikhailova N."/>
            <person name="Huntemann M."/>
            <person name="Pati A."/>
            <person name="Chen A."/>
            <person name="Palaniappan K."/>
            <person name="Land M."/>
            <person name="Hauser L."/>
            <person name="Brambilla E.M."/>
            <person name="Rohde M."/>
            <person name="Spring S."/>
            <person name="Gronow S."/>
            <person name="Goker M."/>
            <person name="Woyke T."/>
            <person name="Bristow J."/>
            <person name="Eisen J.A."/>
            <person name="Markowitz V."/>
            <person name="Hugenholtz P."/>
            <person name="Kyrpides N.C."/>
            <person name="Klenk H.P."/>
            <person name="Detter J.C."/>
        </authorList>
    </citation>
    <scope>NUCLEOTIDE SEQUENCE [LARGE SCALE GENOMIC DNA]</scope>
    <source>
        <strain evidence="12">ATCC BAA-1237 / DSM 17374 / SPN1</strain>
    </source>
</reference>
<dbReference type="GO" id="GO:0016020">
    <property type="term" value="C:membrane"/>
    <property type="evidence" value="ECO:0007669"/>
    <property type="project" value="TreeGrafter"/>
</dbReference>
<dbReference type="FunFam" id="3.10.20.80:FF:000001">
    <property type="entry name" value="Translation initiation factor IF-3"/>
    <property type="match status" value="1"/>
</dbReference>
<dbReference type="GO" id="GO:0003743">
    <property type="term" value="F:translation initiation factor activity"/>
    <property type="evidence" value="ECO:0007669"/>
    <property type="project" value="UniProtKB-UniRule"/>
</dbReference>
<dbReference type="InterPro" id="IPR001288">
    <property type="entry name" value="Translation_initiation_fac_3"/>
</dbReference>
<dbReference type="PANTHER" id="PTHR10938">
    <property type="entry name" value="TRANSLATION INITIATION FACTOR IF-3"/>
    <property type="match status" value="1"/>
</dbReference>
<dbReference type="NCBIfam" id="TIGR00168">
    <property type="entry name" value="infC"/>
    <property type="match status" value="1"/>
</dbReference>
<dbReference type="GO" id="GO:0005829">
    <property type="term" value="C:cytosol"/>
    <property type="evidence" value="ECO:0007669"/>
    <property type="project" value="TreeGrafter"/>
</dbReference>
<reference evidence="12" key="1">
    <citation type="submission" date="2011-04" db="EMBL/GenBank/DDBJ databases">
        <title>The complete genome of Spirochaeta coccoides DSM 17374.</title>
        <authorList>
            <person name="Lucas S."/>
            <person name="Copeland A."/>
            <person name="Lapidus A."/>
            <person name="Bruce D."/>
            <person name="Goodwin L."/>
            <person name="Pitluck S."/>
            <person name="Peters L."/>
            <person name="Kyrpides N."/>
            <person name="Mavromatis K."/>
            <person name="Pagani I."/>
            <person name="Ivanova N."/>
            <person name="Ovchinnikova G."/>
            <person name="Lu M."/>
            <person name="Detter J.C."/>
            <person name="Tapia R."/>
            <person name="Han C."/>
            <person name="Land M."/>
            <person name="Hauser L."/>
            <person name="Markowitz V."/>
            <person name="Cheng J.-F."/>
            <person name="Hugenholtz P."/>
            <person name="Woyke T."/>
            <person name="Wu D."/>
            <person name="Spring S."/>
            <person name="Schroeder M."/>
            <person name="Brambilla E."/>
            <person name="Klenk H.-P."/>
            <person name="Eisen J.A."/>
        </authorList>
    </citation>
    <scope>NUCLEOTIDE SEQUENCE [LARGE SCALE GENOMIC DNA]</scope>
    <source>
        <strain evidence="12">ATCC BAA-1237 / DSM 17374 / SPN1</strain>
    </source>
</reference>
<dbReference type="InterPro" id="IPR019814">
    <property type="entry name" value="Translation_initiation_fac_3_N"/>
</dbReference>
<evidence type="ECO:0000256" key="6">
    <source>
        <dbReference type="NCBIfam" id="TIGR00168"/>
    </source>
</evidence>
<feature type="compositionally biased region" description="Polar residues" evidence="8">
    <location>
        <begin position="173"/>
        <end position="184"/>
    </location>
</feature>
<evidence type="ECO:0000256" key="5">
    <source>
        <dbReference type="HAMAP-Rule" id="MF_00080"/>
    </source>
</evidence>
<dbReference type="KEGG" id="scc:Spico_0927"/>
<dbReference type="STRING" id="760011.Spico_0927"/>
<evidence type="ECO:0000256" key="7">
    <source>
        <dbReference type="RuleBase" id="RU000646"/>
    </source>
</evidence>
<dbReference type="eggNOG" id="COG0290">
    <property type="taxonomic scope" value="Bacteria"/>
</dbReference>
<organism evidence="11 12">
    <name type="scientific">Parasphaerochaeta coccoides (strain ATCC BAA-1237 / DSM 17374 / SPN1)</name>
    <name type="common">Sphaerochaeta coccoides</name>
    <dbReference type="NCBI Taxonomy" id="760011"/>
    <lineage>
        <taxon>Bacteria</taxon>
        <taxon>Pseudomonadati</taxon>
        <taxon>Spirochaetota</taxon>
        <taxon>Spirochaetia</taxon>
        <taxon>Spirochaetales</taxon>
        <taxon>Sphaerochaetaceae</taxon>
        <taxon>Parasphaerochaeta</taxon>
    </lineage>
</organism>
<keyword evidence="4 5" id="KW-0648">Protein biosynthesis</keyword>
<dbReference type="SUPFAM" id="SSF54364">
    <property type="entry name" value="Translation initiation factor IF3, N-terminal domain"/>
    <property type="match status" value="1"/>
</dbReference>
<dbReference type="InterPro" id="IPR036787">
    <property type="entry name" value="T_IF-3_N_sf"/>
</dbReference>
<dbReference type="PROSITE" id="PS00938">
    <property type="entry name" value="IF3"/>
    <property type="match status" value="1"/>
</dbReference>
<dbReference type="HAMAP" id="MF_00080">
    <property type="entry name" value="IF_3"/>
    <property type="match status" value="1"/>
</dbReference>
<dbReference type="Pfam" id="PF05198">
    <property type="entry name" value="IF3_N"/>
    <property type="match status" value="1"/>
</dbReference>